<dbReference type="PANTHER" id="PTHR30580">
    <property type="entry name" value="PRIMOSOMAL PROTEIN N"/>
    <property type="match status" value="1"/>
</dbReference>
<dbReference type="InterPro" id="IPR005259">
    <property type="entry name" value="PriA"/>
</dbReference>
<dbReference type="NCBIfam" id="TIGR00595">
    <property type="entry name" value="priA"/>
    <property type="match status" value="1"/>
</dbReference>
<dbReference type="GO" id="GO:0016887">
    <property type="term" value="F:ATP hydrolysis activity"/>
    <property type="evidence" value="ECO:0007669"/>
    <property type="project" value="RHEA"/>
</dbReference>
<dbReference type="GO" id="GO:0008270">
    <property type="term" value="F:zinc ion binding"/>
    <property type="evidence" value="ECO:0007669"/>
    <property type="project" value="UniProtKB-UniRule"/>
</dbReference>
<dbReference type="Gene3D" id="3.40.1440.60">
    <property type="entry name" value="PriA, 3(prime) DNA-binding domain"/>
    <property type="match status" value="1"/>
</dbReference>
<dbReference type="PROSITE" id="PS51194">
    <property type="entry name" value="HELICASE_CTER"/>
    <property type="match status" value="1"/>
</dbReference>
<keyword evidence="4 12" id="KW-0547">Nucleotide-binding</keyword>
<comment type="cofactor">
    <cofactor evidence="12">
        <name>Zn(2+)</name>
        <dbReference type="ChEBI" id="CHEBI:29105"/>
    </cofactor>
    <text evidence="12">Binds 2 zinc ions per subunit.</text>
</comment>
<dbReference type="OrthoDB" id="9759544at2"/>
<dbReference type="FunFam" id="3.40.50.300:FF:000489">
    <property type="entry name" value="Primosome assembly protein PriA"/>
    <property type="match status" value="1"/>
</dbReference>
<dbReference type="GO" id="GO:0006310">
    <property type="term" value="P:DNA recombination"/>
    <property type="evidence" value="ECO:0007669"/>
    <property type="project" value="InterPro"/>
</dbReference>
<dbReference type="InterPro" id="IPR001650">
    <property type="entry name" value="Helicase_C-like"/>
</dbReference>
<dbReference type="GO" id="GO:0006302">
    <property type="term" value="P:double-strand break repair"/>
    <property type="evidence" value="ECO:0007669"/>
    <property type="project" value="InterPro"/>
</dbReference>
<comment type="catalytic activity">
    <reaction evidence="11 12">
        <text>ATP + H2O = ADP + phosphate + H(+)</text>
        <dbReference type="Rhea" id="RHEA:13065"/>
        <dbReference type="ChEBI" id="CHEBI:15377"/>
        <dbReference type="ChEBI" id="CHEBI:15378"/>
        <dbReference type="ChEBI" id="CHEBI:30616"/>
        <dbReference type="ChEBI" id="CHEBI:43474"/>
        <dbReference type="ChEBI" id="CHEBI:456216"/>
        <dbReference type="EC" id="5.6.2.4"/>
    </reaction>
</comment>
<dbReference type="GO" id="GO:0043138">
    <property type="term" value="F:3'-5' DNA helicase activity"/>
    <property type="evidence" value="ECO:0007669"/>
    <property type="project" value="UniProtKB-EC"/>
</dbReference>
<dbReference type="GO" id="GO:0006269">
    <property type="term" value="P:DNA replication, synthesis of primer"/>
    <property type="evidence" value="ECO:0007669"/>
    <property type="project" value="UniProtKB-KW"/>
</dbReference>
<dbReference type="KEGG" id="kpd:CW740_10520"/>
<feature type="binding site" evidence="12">
    <location>
        <position position="478"/>
    </location>
    <ligand>
        <name>Zn(2+)</name>
        <dbReference type="ChEBI" id="CHEBI:29105"/>
        <label>2</label>
    </ligand>
</feature>
<accession>A0A2K9ATA0</accession>
<dbReference type="Pfam" id="PF17764">
    <property type="entry name" value="PriA_3primeBD"/>
    <property type="match status" value="1"/>
</dbReference>
<keyword evidence="10 12" id="KW-0413">Isomerase</keyword>
<evidence type="ECO:0000256" key="6">
    <source>
        <dbReference type="ARBA" id="ARBA00022806"/>
    </source>
</evidence>
<dbReference type="GO" id="GO:0006270">
    <property type="term" value="P:DNA replication initiation"/>
    <property type="evidence" value="ECO:0007669"/>
    <property type="project" value="TreeGrafter"/>
</dbReference>
<dbReference type="InterPro" id="IPR014001">
    <property type="entry name" value="Helicase_ATP-bd"/>
</dbReference>
<evidence type="ECO:0000256" key="12">
    <source>
        <dbReference type="HAMAP-Rule" id="MF_00983"/>
    </source>
</evidence>
<organism evidence="15 16">
    <name type="scientific">Kangiella profundi</name>
    <dbReference type="NCBI Taxonomy" id="1561924"/>
    <lineage>
        <taxon>Bacteria</taxon>
        <taxon>Pseudomonadati</taxon>
        <taxon>Pseudomonadota</taxon>
        <taxon>Gammaproteobacteria</taxon>
        <taxon>Kangiellales</taxon>
        <taxon>Kangiellaceae</taxon>
        <taxon>Kangiella</taxon>
    </lineage>
</organism>
<dbReference type="InterPro" id="IPR042115">
    <property type="entry name" value="PriA_3primeBD_sf"/>
</dbReference>
<dbReference type="Pfam" id="PF00270">
    <property type="entry name" value="DEAD"/>
    <property type="match status" value="1"/>
</dbReference>
<keyword evidence="7 12" id="KW-0862">Zinc</keyword>
<dbReference type="FunFam" id="3.40.1440.60:FF:000001">
    <property type="entry name" value="Primosomal protein N"/>
    <property type="match status" value="1"/>
</dbReference>
<evidence type="ECO:0000256" key="3">
    <source>
        <dbReference type="ARBA" id="ARBA00022723"/>
    </source>
</evidence>
<dbReference type="PANTHER" id="PTHR30580:SF0">
    <property type="entry name" value="PRIMOSOMAL PROTEIN N"/>
    <property type="match status" value="1"/>
</dbReference>
<evidence type="ECO:0000256" key="7">
    <source>
        <dbReference type="ARBA" id="ARBA00022833"/>
    </source>
</evidence>
<proteinExistence type="inferred from homology"/>
<dbReference type="InterPro" id="IPR027417">
    <property type="entry name" value="P-loop_NTPase"/>
</dbReference>
<dbReference type="Pfam" id="PF18319">
    <property type="entry name" value="Zn_ribbon_PriA"/>
    <property type="match status" value="1"/>
</dbReference>
<name>A0A2K9ATA0_9GAMM</name>
<feature type="binding site" evidence="12">
    <location>
        <position position="475"/>
    </location>
    <ligand>
        <name>Zn(2+)</name>
        <dbReference type="ChEBI" id="CHEBI:29105"/>
        <label>2</label>
    </ligand>
</feature>
<evidence type="ECO:0000256" key="11">
    <source>
        <dbReference type="ARBA" id="ARBA00048988"/>
    </source>
</evidence>
<keyword evidence="1 12" id="KW-0639">Primosome</keyword>
<evidence type="ECO:0000256" key="5">
    <source>
        <dbReference type="ARBA" id="ARBA00022801"/>
    </source>
</evidence>
<dbReference type="InterPro" id="IPR041236">
    <property type="entry name" value="PriA_C"/>
</dbReference>
<keyword evidence="6 12" id="KW-0347">Helicase</keyword>
<dbReference type="GO" id="GO:0005524">
    <property type="term" value="F:ATP binding"/>
    <property type="evidence" value="ECO:0007669"/>
    <property type="project" value="UniProtKB-UniRule"/>
</dbReference>
<dbReference type="CDD" id="cd17929">
    <property type="entry name" value="DEXHc_priA"/>
    <property type="match status" value="1"/>
</dbReference>
<dbReference type="InterPro" id="IPR040498">
    <property type="entry name" value="PriA_CRR"/>
</dbReference>
<dbReference type="GO" id="GO:0003677">
    <property type="term" value="F:DNA binding"/>
    <property type="evidence" value="ECO:0007669"/>
    <property type="project" value="UniProtKB-UniRule"/>
</dbReference>
<evidence type="ECO:0000313" key="15">
    <source>
        <dbReference type="EMBL" id="AUD79653.1"/>
    </source>
</evidence>
<feature type="binding site" evidence="12">
    <location>
        <position position="448"/>
    </location>
    <ligand>
        <name>Zn(2+)</name>
        <dbReference type="ChEBI" id="CHEBI:29105"/>
        <label>1</label>
    </ligand>
</feature>
<comment type="catalytic activity">
    <reaction evidence="12">
        <text>Couples ATP hydrolysis with the unwinding of duplex DNA by translocating in the 3'-5' direction.</text>
        <dbReference type="EC" id="5.6.2.4"/>
    </reaction>
</comment>
<feature type="domain" description="Helicase ATP-binding" evidence="13">
    <location>
        <begin position="223"/>
        <end position="389"/>
    </location>
</feature>
<feature type="binding site" evidence="12">
    <location>
        <position position="460"/>
    </location>
    <ligand>
        <name>Zn(2+)</name>
        <dbReference type="ChEBI" id="CHEBI:29105"/>
        <label>2</label>
    </ligand>
</feature>
<feature type="binding site" evidence="12">
    <location>
        <position position="488"/>
    </location>
    <ligand>
        <name>Zn(2+)</name>
        <dbReference type="ChEBI" id="CHEBI:29105"/>
        <label>1</label>
    </ligand>
</feature>
<dbReference type="EMBL" id="CP025120">
    <property type="protein sequence ID" value="AUD79653.1"/>
    <property type="molecule type" value="Genomic_DNA"/>
</dbReference>
<evidence type="ECO:0000256" key="10">
    <source>
        <dbReference type="ARBA" id="ARBA00023235"/>
    </source>
</evidence>
<evidence type="ECO:0000313" key="16">
    <source>
        <dbReference type="Proteomes" id="UP000232693"/>
    </source>
</evidence>
<dbReference type="Proteomes" id="UP000232693">
    <property type="component" value="Chromosome"/>
</dbReference>
<dbReference type="SUPFAM" id="SSF52540">
    <property type="entry name" value="P-loop containing nucleoside triphosphate hydrolases"/>
    <property type="match status" value="1"/>
</dbReference>
<dbReference type="Gene3D" id="3.40.50.300">
    <property type="entry name" value="P-loop containing nucleotide triphosphate hydrolases"/>
    <property type="match status" value="2"/>
</dbReference>
<evidence type="ECO:0000256" key="8">
    <source>
        <dbReference type="ARBA" id="ARBA00022840"/>
    </source>
</evidence>
<evidence type="ECO:0000259" key="13">
    <source>
        <dbReference type="PROSITE" id="PS51192"/>
    </source>
</evidence>
<keyword evidence="2 12" id="KW-0235">DNA replication</keyword>
<sequence length="741" mass="83254">MLSPTLINCASMPQSKPILKVAVPTPLRRSFDYLVGHHPVPPIGCRVRVSFGRQQLVGMVVAHTETSSTPQNKLKPILEAIDSEPLLPNHLFNLLVWAADYYMHPIGDVFTTCLPSLLNKGEPAELEPEYCWQLTEAGETAFPDLNKNAVKQHKILLWAIDHQGIIQASDLEQLELIPSQLKPLIEKGWLQKEAIKPTPTSHTQISRALDLNPEQRHAVESMQKSIGQFQGFLLDGVTGSGKTEVYLQLIEKVLTNQQQVLVLVPEIGLTPQTVQRFKRRFDCDIAMLHSGLTDRQRLNIWLKAKQGLTSIIIGTRSSLFTPFANLGLIVVDEEHDVSYKQQEGFRYSARDLAILRARDEQAPVVLGSATPSMESMHNVNQAKLIHLTLRKRAANAKPPHIKVLDIRQRHLNNGLSQPLLENMQHHLDNGNQCLVFLNRRGFAPSLMCHGCGWIADCQRCDKHMTLHLQQKRLHCHHCDKQVFMPKQCPECGASDLFPVGLGTERLEQALIKAFPKKKVVRIDRDSTRRKQAMQDYVTAIKNNEVDILVGTQMLAKGHHFPNLTMVAVVDIDGCLFSADFRATERTAQLLTQVAGRAGRADQPGEVVIQTHHPEHPLLLNLFTQDYQSLSQQILAEREAGMLPPYASMALFRAEATTLQYPMEFLKEVSQSLRQIAGLDCFGPFPAPMAKRAGKMRAQLLCQAQQRGLIQRALKSVISNIEQLPSSRKVRWSIDIDPQDPF</sequence>
<comment type="function">
    <text evidence="12">Initiates the restart of stalled replication forks, which reloads the replicative helicase on sites other than the origin of replication. Recognizes and binds to abandoned replication forks and remodels them to uncover a helicase loading site. Promotes assembly of the primosome at these replication forks.</text>
</comment>
<keyword evidence="16" id="KW-1185">Reference proteome</keyword>
<dbReference type="SMART" id="SM00487">
    <property type="entry name" value="DEXDc"/>
    <property type="match status" value="1"/>
</dbReference>
<dbReference type="EC" id="5.6.2.4" evidence="12"/>
<dbReference type="InterPro" id="IPR041222">
    <property type="entry name" value="PriA_3primeBD"/>
</dbReference>
<dbReference type="NCBIfam" id="NF004067">
    <property type="entry name" value="PRK05580.1-4"/>
    <property type="match status" value="1"/>
</dbReference>
<evidence type="ECO:0000259" key="14">
    <source>
        <dbReference type="PROSITE" id="PS51194"/>
    </source>
</evidence>
<keyword evidence="5 12" id="KW-0378">Hydrolase</keyword>
<keyword evidence="8 12" id="KW-0067">ATP-binding</keyword>
<comment type="subunit">
    <text evidence="12">Component of the replication restart primosome.</text>
</comment>
<dbReference type="Pfam" id="PF18074">
    <property type="entry name" value="PriA_C"/>
    <property type="match status" value="1"/>
</dbReference>
<dbReference type="RefSeq" id="WP_106647453.1">
    <property type="nucleotide sequence ID" value="NZ_CP025120.1"/>
</dbReference>
<feature type="domain" description="Helicase C-terminal" evidence="14">
    <location>
        <begin position="467"/>
        <end position="642"/>
    </location>
</feature>
<comment type="similarity">
    <text evidence="12">Belongs to the helicase family. PriA subfamily.</text>
</comment>
<protein>
    <recommendedName>
        <fullName evidence="12">Replication restart protein PriA</fullName>
    </recommendedName>
    <alternativeName>
        <fullName evidence="12">ATP-dependent DNA helicase PriA</fullName>
        <ecNumber evidence="12">5.6.2.4</ecNumber>
    </alternativeName>
    <alternativeName>
        <fullName evidence="12">DNA 3'-5' helicase PriA</fullName>
    </alternativeName>
</protein>
<evidence type="ECO:0000256" key="4">
    <source>
        <dbReference type="ARBA" id="ARBA00022741"/>
    </source>
</evidence>
<evidence type="ECO:0000256" key="2">
    <source>
        <dbReference type="ARBA" id="ARBA00022705"/>
    </source>
</evidence>
<dbReference type="AlphaFoldDB" id="A0A2K9ATA0"/>
<dbReference type="Pfam" id="PF00271">
    <property type="entry name" value="Helicase_C"/>
    <property type="match status" value="1"/>
</dbReference>
<dbReference type="GO" id="GO:1990077">
    <property type="term" value="C:primosome complex"/>
    <property type="evidence" value="ECO:0007669"/>
    <property type="project" value="UniProtKB-UniRule"/>
</dbReference>
<reference evidence="15 16" key="1">
    <citation type="submission" date="2017-12" db="EMBL/GenBank/DDBJ databases">
        <title>Kangiella profundi FT102 completed genome.</title>
        <authorList>
            <person name="Xu J."/>
            <person name="Wang J."/>
            <person name="Lu Y."/>
        </authorList>
    </citation>
    <scope>NUCLEOTIDE SEQUENCE [LARGE SCALE GENOMIC DNA]</scope>
    <source>
        <strain evidence="15 16">FT102</strain>
    </source>
</reference>
<evidence type="ECO:0000256" key="9">
    <source>
        <dbReference type="ARBA" id="ARBA00023125"/>
    </source>
</evidence>
<feature type="binding site" evidence="12">
    <location>
        <position position="457"/>
    </location>
    <ligand>
        <name>Zn(2+)</name>
        <dbReference type="ChEBI" id="CHEBI:29105"/>
        <label>2</label>
    </ligand>
</feature>
<feature type="binding site" evidence="12">
    <location>
        <position position="491"/>
    </location>
    <ligand>
        <name>Zn(2+)</name>
        <dbReference type="ChEBI" id="CHEBI:29105"/>
        <label>1</label>
    </ligand>
</feature>
<dbReference type="InterPro" id="IPR011545">
    <property type="entry name" value="DEAD/DEAH_box_helicase_dom"/>
</dbReference>
<keyword evidence="9 12" id="KW-0238">DNA-binding</keyword>
<evidence type="ECO:0000256" key="1">
    <source>
        <dbReference type="ARBA" id="ARBA00022515"/>
    </source>
</evidence>
<feature type="binding site" evidence="12">
    <location>
        <position position="451"/>
    </location>
    <ligand>
        <name>Zn(2+)</name>
        <dbReference type="ChEBI" id="CHEBI:29105"/>
        <label>1</label>
    </ligand>
</feature>
<dbReference type="SMART" id="SM00490">
    <property type="entry name" value="HELICc"/>
    <property type="match status" value="1"/>
</dbReference>
<gene>
    <name evidence="12" type="primary">priA</name>
    <name evidence="15" type="ORF">CW740_10520</name>
</gene>
<keyword evidence="3 12" id="KW-0479">Metal-binding</keyword>
<dbReference type="PROSITE" id="PS51192">
    <property type="entry name" value="HELICASE_ATP_BIND_1"/>
    <property type="match status" value="1"/>
</dbReference>
<dbReference type="HAMAP" id="MF_00983">
    <property type="entry name" value="PriA"/>
    <property type="match status" value="1"/>
</dbReference>
<dbReference type="CDD" id="cd18804">
    <property type="entry name" value="SF2_C_priA"/>
    <property type="match status" value="1"/>
</dbReference>
<dbReference type="NCBIfam" id="NF004065">
    <property type="entry name" value="PRK05580.1-1"/>
    <property type="match status" value="1"/>
</dbReference>